<name>A0A1H1GSJ2_9BURK</name>
<organism evidence="1 2">
    <name type="scientific">Paraburkholderia tuberum</name>
    <dbReference type="NCBI Taxonomy" id="157910"/>
    <lineage>
        <taxon>Bacteria</taxon>
        <taxon>Pseudomonadati</taxon>
        <taxon>Pseudomonadota</taxon>
        <taxon>Betaproteobacteria</taxon>
        <taxon>Burkholderiales</taxon>
        <taxon>Burkholderiaceae</taxon>
        <taxon>Paraburkholderia</taxon>
    </lineage>
</organism>
<protein>
    <submittedName>
        <fullName evidence="1">Uncharacterized protein</fullName>
    </submittedName>
</protein>
<accession>A0A1H1GSJ2</accession>
<gene>
    <name evidence="1" type="ORF">SAMN05445850_3045</name>
</gene>
<dbReference type="STRING" id="157910.SAMN05445850_3045"/>
<sequence>MRVPTFDVRQYASNSRVRSRLQKHGFIPALSYLHYARRIAPRLLASPAHTFTIGALRERRACDDDGRSASRASRGVWRSEQSDGRAGFVLGEFAGRCTARDAVVLLSDGSLRVRFEAFGARMIGDAHVSGIARRAPAANCLRTVPGIFRQVRAIAAAAGGISGIVRHDRNKKRV</sequence>
<evidence type="ECO:0000313" key="1">
    <source>
        <dbReference type="EMBL" id="SDR15868.1"/>
    </source>
</evidence>
<dbReference type="EMBL" id="FNKX01000001">
    <property type="protein sequence ID" value="SDR15868.1"/>
    <property type="molecule type" value="Genomic_DNA"/>
</dbReference>
<dbReference type="Proteomes" id="UP000199365">
    <property type="component" value="Unassembled WGS sequence"/>
</dbReference>
<keyword evidence="2" id="KW-1185">Reference proteome</keyword>
<reference evidence="2" key="1">
    <citation type="submission" date="2016-10" db="EMBL/GenBank/DDBJ databases">
        <authorList>
            <person name="Varghese N."/>
            <person name="Submissions S."/>
        </authorList>
    </citation>
    <scope>NUCLEOTIDE SEQUENCE [LARGE SCALE GENOMIC DNA]</scope>
    <source>
        <strain evidence="2">DUS833</strain>
    </source>
</reference>
<evidence type="ECO:0000313" key="2">
    <source>
        <dbReference type="Proteomes" id="UP000199365"/>
    </source>
</evidence>
<proteinExistence type="predicted"/>
<dbReference type="AlphaFoldDB" id="A0A1H1GSJ2"/>